<evidence type="ECO:0000259" key="9">
    <source>
        <dbReference type="SMART" id="SM00650"/>
    </source>
</evidence>
<keyword evidence="2 7" id="KW-0698">rRNA processing</keyword>
<keyword evidence="11" id="KW-1185">Reference proteome</keyword>
<dbReference type="Pfam" id="PF00398">
    <property type="entry name" value="RrnaAD"/>
    <property type="match status" value="1"/>
</dbReference>
<dbReference type="InterPro" id="IPR023165">
    <property type="entry name" value="rRNA_Ade_diMease-like_C"/>
</dbReference>
<keyword evidence="5 7" id="KW-0949">S-adenosyl-L-methionine</keyword>
<feature type="binding site" evidence="7 8">
    <location>
        <position position="29"/>
    </location>
    <ligand>
        <name>S-adenosyl-L-methionine</name>
        <dbReference type="ChEBI" id="CHEBI:59789"/>
    </ligand>
</feature>
<evidence type="ECO:0000256" key="3">
    <source>
        <dbReference type="ARBA" id="ARBA00022603"/>
    </source>
</evidence>
<dbReference type="PROSITE" id="PS51689">
    <property type="entry name" value="SAM_RNA_A_N6_MT"/>
    <property type="match status" value="1"/>
</dbReference>
<dbReference type="STRING" id="252246.SAMN05421799_105127"/>
<accession>A0A1N7MG99</accession>
<dbReference type="HAMAP" id="MF_00607">
    <property type="entry name" value="16SrRNA_methyltr_A"/>
    <property type="match status" value="1"/>
</dbReference>
<dbReference type="Proteomes" id="UP000186156">
    <property type="component" value="Unassembled WGS sequence"/>
</dbReference>
<dbReference type="RefSeq" id="WP_076346662.1">
    <property type="nucleotide sequence ID" value="NZ_FTOO01000005.1"/>
</dbReference>
<feature type="binding site" evidence="7 8">
    <location>
        <position position="27"/>
    </location>
    <ligand>
        <name>S-adenosyl-L-methionine</name>
        <dbReference type="ChEBI" id="CHEBI:59789"/>
    </ligand>
</feature>
<dbReference type="NCBIfam" id="TIGR00755">
    <property type="entry name" value="ksgA"/>
    <property type="match status" value="1"/>
</dbReference>
<dbReference type="CDD" id="cd02440">
    <property type="entry name" value="AdoMet_MTases"/>
    <property type="match status" value="1"/>
</dbReference>
<comment type="similarity">
    <text evidence="7">Belongs to the class I-like SAM-binding methyltransferase superfamily. rRNA adenine N(6)-methyltransferase family. RsmA subfamily.</text>
</comment>
<dbReference type="PANTHER" id="PTHR11727:SF7">
    <property type="entry name" value="DIMETHYLADENOSINE TRANSFERASE-RELATED"/>
    <property type="match status" value="1"/>
</dbReference>
<dbReference type="InterPro" id="IPR001737">
    <property type="entry name" value="KsgA/Erm"/>
</dbReference>
<evidence type="ECO:0000313" key="11">
    <source>
        <dbReference type="Proteomes" id="UP000186156"/>
    </source>
</evidence>
<dbReference type="EC" id="2.1.1.182" evidence="7"/>
<dbReference type="OrthoDB" id="9814755at2"/>
<evidence type="ECO:0000256" key="8">
    <source>
        <dbReference type="PROSITE-ProRule" id="PRU01026"/>
    </source>
</evidence>
<reference evidence="11" key="1">
    <citation type="submission" date="2017-01" db="EMBL/GenBank/DDBJ databases">
        <authorList>
            <person name="Varghese N."/>
            <person name="Submissions S."/>
        </authorList>
    </citation>
    <scope>NUCLEOTIDE SEQUENCE [LARGE SCALE GENOMIC DNA]</scope>
    <source>
        <strain evidence="11">DSM 16176</strain>
    </source>
</reference>
<comment type="catalytic activity">
    <reaction evidence="7">
        <text>adenosine(1518)/adenosine(1519) in 16S rRNA + 4 S-adenosyl-L-methionine = N(6)-dimethyladenosine(1518)/N(6)-dimethyladenosine(1519) in 16S rRNA + 4 S-adenosyl-L-homocysteine + 4 H(+)</text>
        <dbReference type="Rhea" id="RHEA:19609"/>
        <dbReference type="Rhea" id="RHEA-COMP:10232"/>
        <dbReference type="Rhea" id="RHEA-COMP:10233"/>
        <dbReference type="ChEBI" id="CHEBI:15378"/>
        <dbReference type="ChEBI" id="CHEBI:57856"/>
        <dbReference type="ChEBI" id="CHEBI:59789"/>
        <dbReference type="ChEBI" id="CHEBI:74411"/>
        <dbReference type="ChEBI" id="CHEBI:74493"/>
        <dbReference type="EC" id="2.1.1.182"/>
    </reaction>
</comment>
<dbReference type="GO" id="GO:0052908">
    <property type="term" value="F:16S rRNA (adenine(1518)-N(6)/adenine(1519)-N(6))-dimethyltransferase activity"/>
    <property type="evidence" value="ECO:0007669"/>
    <property type="project" value="UniProtKB-EC"/>
</dbReference>
<proteinExistence type="inferred from homology"/>
<evidence type="ECO:0000256" key="6">
    <source>
        <dbReference type="ARBA" id="ARBA00022884"/>
    </source>
</evidence>
<keyword evidence="3 7" id="KW-0489">Methyltransferase</keyword>
<dbReference type="InterPro" id="IPR020598">
    <property type="entry name" value="rRNA_Ade_methylase_Trfase_N"/>
</dbReference>
<keyword evidence="1 7" id="KW-0963">Cytoplasm</keyword>
<comment type="function">
    <text evidence="7">Specifically dimethylates two adjacent adenosines (A1518 and A1519) in the loop of a conserved hairpin near the 3'-end of 16S rRNA in the 30S particle. May play a critical role in biogenesis of 30S subunits.</text>
</comment>
<dbReference type="GO" id="GO:0005829">
    <property type="term" value="C:cytosol"/>
    <property type="evidence" value="ECO:0007669"/>
    <property type="project" value="TreeGrafter"/>
</dbReference>
<evidence type="ECO:0000256" key="5">
    <source>
        <dbReference type="ARBA" id="ARBA00022691"/>
    </source>
</evidence>
<feature type="domain" description="Ribosomal RNA adenine methylase transferase N-terminal" evidence="9">
    <location>
        <begin position="34"/>
        <end position="210"/>
    </location>
</feature>
<dbReference type="GO" id="GO:0003723">
    <property type="term" value="F:RNA binding"/>
    <property type="evidence" value="ECO:0007669"/>
    <property type="project" value="UniProtKB-UniRule"/>
</dbReference>
<comment type="subcellular location">
    <subcellularLocation>
        <location evidence="7">Cytoplasm</location>
    </subcellularLocation>
</comment>
<sequence>MTAVSAREVKELLRRHGVIAKKGLGQNFLVDARVLDGIVRAVQPDARTVVLEVGPGLGALTRALAAQAKRVVAIEKDESLRPVLEDVLAPCANVRVCYADCLKVRLEAVLAPDLAPGDRLVFAANLPYYVTTPILFQVLESGLPVSRAVVMVQKEVADRMVAPPGGKDYGVLSVGVQYRGAVERLFNVPPSAFLPQPGVDSAVVLIDCEKRPPLRAADEATFFRVVRAAFGTRRKTLENALAAGLHMPKEAVRDKIVAAGIDPGARAERLSIAEFVRLADEMAK</sequence>
<name>A0A1N7MG99_9BACL</name>
<dbReference type="PROSITE" id="PS01131">
    <property type="entry name" value="RRNA_A_DIMETH"/>
    <property type="match status" value="1"/>
</dbReference>
<dbReference type="FunFam" id="3.40.50.150:FF:000023">
    <property type="entry name" value="Ribosomal RNA small subunit methyltransferase A"/>
    <property type="match status" value="1"/>
</dbReference>
<protein>
    <recommendedName>
        <fullName evidence="7">Ribosomal RNA small subunit methyltransferase A</fullName>
        <ecNumber evidence="7">2.1.1.182</ecNumber>
    </recommendedName>
    <alternativeName>
        <fullName evidence="7">16S rRNA (adenine(1518)-N(6)/adenine(1519)-N(6))-dimethyltransferase</fullName>
    </alternativeName>
    <alternativeName>
        <fullName evidence="7">16S rRNA dimethyladenosine transferase</fullName>
    </alternativeName>
    <alternativeName>
        <fullName evidence="7">16S rRNA dimethylase</fullName>
    </alternativeName>
    <alternativeName>
        <fullName evidence="7">S-adenosylmethionine-6-N', N'-adenosyl(rRNA) dimethyltransferase</fullName>
    </alternativeName>
</protein>
<organism evidence="10 11">
    <name type="scientific">Alicyclobacillus vulcanalis</name>
    <dbReference type="NCBI Taxonomy" id="252246"/>
    <lineage>
        <taxon>Bacteria</taxon>
        <taxon>Bacillati</taxon>
        <taxon>Bacillota</taxon>
        <taxon>Bacilli</taxon>
        <taxon>Bacillales</taxon>
        <taxon>Alicyclobacillaceae</taxon>
        <taxon>Alicyclobacillus</taxon>
    </lineage>
</organism>
<dbReference type="SMART" id="SM00650">
    <property type="entry name" value="rADc"/>
    <property type="match status" value="1"/>
</dbReference>
<dbReference type="InterPro" id="IPR029063">
    <property type="entry name" value="SAM-dependent_MTases_sf"/>
</dbReference>
<keyword evidence="4 7" id="KW-0808">Transferase</keyword>
<feature type="binding site" evidence="7 8">
    <location>
        <position position="125"/>
    </location>
    <ligand>
        <name>S-adenosyl-L-methionine</name>
        <dbReference type="ChEBI" id="CHEBI:59789"/>
    </ligand>
</feature>
<evidence type="ECO:0000256" key="2">
    <source>
        <dbReference type="ARBA" id="ARBA00022552"/>
    </source>
</evidence>
<dbReference type="Gene3D" id="1.10.8.100">
    <property type="entry name" value="Ribosomal RNA adenine dimethylase-like, domain 2"/>
    <property type="match status" value="1"/>
</dbReference>
<feature type="binding site" evidence="7 8">
    <location>
        <position position="75"/>
    </location>
    <ligand>
        <name>S-adenosyl-L-methionine</name>
        <dbReference type="ChEBI" id="CHEBI:59789"/>
    </ligand>
</feature>
<evidence type="ECO:0000256" key="4">
    <source>
        <dbReference type="ARBA" id="ARBA00022679"/>
    </source>
</evidence>
<dbReference type="AlphaFoldDB" id="A0A1N7MG99"/>
<dbReference type="EMBL" id="FTOO01000005">
    <property type="protein sequence ID" value="SIS85115.1"/>
    <property type="molecule type" value="Genomic_DNA"/>
</dbReference>
<feature type="binding site" evidence="7 8">
    <location>
        <position position="54"/>
    </location>
    <ligand>
        <name>S-adenosyl-L-methionine</name>
        <dbReference type="ChEBI" id="CHEBI:59789"/>
    </ligand>
</feature>
<feature type="binding site" evidence="7 8">
    <location>
        <position position="100"/>
    </location>
    <ligand>
        <name>S-adenosyl-L-methionine</name>
        <dbReference type="ChEBI" id="CHEBI:59789"/>
    </ligand>
</feature>
<dbReference type="PANTHER" id="PTHR11727">
    <property type="entry name" value="DIMETHYLADENOSINE TRANSFERASE"/>
    <property type="match status" value="1"/>
</dbReference>
<evidence type="ECO:0000313" key="10">
    <source>
        <dbReference type="EMBL" id="SIS85115.1"/>
    </source>
</evidence>
<dbReference type="InterPro" id="IPR020596">
    <property type="entry name" value="rRNA_Ade_Mease_Trfase_CS"/>
</dbReference>
<dbReference type="Gene3D" id="3.40.50.150">
    <property type="entry name" value="Vaccinia Virus protein VP39"/>
    <property type="match status" value="1"/>
</dbReference>
<dbReference type="InterPro" id="IPR011530">
    <property type="entry name" value="rRNA_adenine_dimethylase"/>
</dbReference>
<dbReference type="FunFam" id="1.10.8.100:FF:000001">
    <property type="entry name" value="Ribosomal RNA small subunit methyltransferase A"/>
    <property type="match status" value="1"/>
</dbReference>
<gene>
    <name evidence="7" type="primary">rsmA</name>
    <name evidence="7" type="synonym">ksgA</name>
    <name evidence="10" type="ORF">SAMN05421799_105127</name>
</gene>
<dbReference type="SUPFAM" id="SSF53335">
    <property type="entry name" value="S-adenosyl-L-methionine-dependent methyltransferases"/>
    <property type="match status" value="1"/>
</dbReference>
<keyword evidence="6 7" id="KW-0694">RNA-binding</keyword>
<evidence type="ECO:0000256" key="7">
    <source>
        <dbReference type="HAMAP-Rule" id="MF_00607"/>
    </source>
</evidence>
<evidence type="ECO:0000256" key="1">
    <source>
        <dbReference type="ARBA" id="ARBA00022490"/>
    </source>
</evidence>